<keyword evidence="1" id="KW-0472">Membrane</keyword>
<keyword evidence="3" id="KW-1185">Reference proteome</keyword>
<comment type="caution">
    <text evidence="2">The sequence shown here is derived from an EMBL/GenBank/DDBJ whole genome shotgun (WGS) entry which is preliminary data.</text>
</comment>
<evidence type="ECO:0000256" key="1">
    <source>
        <dbReference type="SAM" id="Phobius"/>
    </source>
</evidence>
<name>A0ABT6NDJ1_9FIRM</name>
<accession>A0ABT6NDJ1</accession>
<gene>
    <name evidence="2" type="ORF">QE109_10080</name>
</gene>
<dbReference type="EMBL" id="JARYZI010000006">
    <property type="protein sequence ID" value="MDH8678495.1"/>
    <property type="molecule type" value="Genomic_DNA"/>
</dbReference>
<keyword evidence="1" id="KW-1133">Transmembrane helix</keyword>
<evidence type="ECO:0000313" key="2">
    <source>
        <dbReference type="EMBL" id="MDH8678495.1"/>
    </source>
</evidence>
<proteinExistence type="predicted"/>
<dbReference type="Proteomes" id="UP001158045">
    <property type="component" value="Unassembled WGS sequence"/>
</dbReference>
<dbReference type="RefSeq" id="WP_281094344.1">
    <property type="nucleotide sequence ID" value="NZ_JARYZI010000006.1"/>
</dbReference>
<sequence>MDWPKIKTILIIVLVLTNLMLGYTYIREQQRFEVERENNLDDVLQLYEVKGIGVIPQKLKFPKSIKSVNIEYMTFDLSYVASFLGSDYSFDGNFFVSEDHSLYLDDTHLLYADKAHYNRVVQDELPSLVQFDVVSDETMRSNMKIEIDTFLERVNYELAYTDYEVLKLGEYTLVKLYQKQDEMLFAESKTLIWFYNDEIVGFRGENDVKITATPGIKYDIISVDRILYGLLPKLKSGNVIKNISLIYKLNDESLLVSDLILGEALPYYQITLSDGEKFHLRAVNEIMN</sequence>
<evidence type="ECO:0000313" key="3">
    <source>
        <dbReference type="Proteomes" id="UP001158045"/>
    </source>
</evidence>
<protein>
    <recommendedName>
        <fullName evidence="4">Regulatory protein YycH-like domain-containing protein</fullName>
    </recommendedName>
</protein>
<evidence type="ECO:0008006" key="4">
    <source>
        <dbReference type="Google" id="ProtNLM"/>
    </source>
</evidence>
<reference evidence="2 3" key="1">
    <citation type="submission" date="2023-04" db="EMBL/GenBank/DDBJ databases">
        <title>Fusibacter bizertensis strain WBS, isolated from littoral bottom sediments of the Arctic seas - biochemical and genomic analysis.</title>
        <authorList>
            <person name="Brioukhanov A.L."/>
        </authorList>
    </citation>
    <scope>NUCLEOTIDE SEQUENCE [LARGE SCALE GENOMIC DNA]</scope>
    <source>
        <strain evidence="2 3">WBS</strain>
    </source>
</reference>
<feature type="transmembrane region" description="Helical" evidence="1">
    <location>
        <begin position="6"/>
        <end position="26"/>
    </location>
</feature>
<keyword evidence="1" id="KW-0812">Transmembrane</keyword>
<organism evidence="2 3">
    <name type="scientific">Fusibacter bizertensis</name>
    <dbReference type="NCBI Taxonomy" id="1488331"/>
    <lineage>
        <taxon>Bacteria</taxon>
        <taxon>Bacillati</taxon>
        <taxon>Bacillota</taxon>
        <taxon>Clostridia</taxon>
        <taxon>Eubacteriales</taxon>
        <taxon>Eubacteriales Family XII. Incertae Sedis</taxon>
        <taxon>Fusibacter</taxon>
    </lineage>
</organism>